<evidence type="ECO:0000256" key="1">
    <source>
        <dbReference type="SAM" id="MobiDB-lite"/>
    </source>
</evidence>
<organism evidence="2 3">
    <name type="scientific">Corchorus capsularis</name>
    <name type="common">Jute</name>
    <dbReference type="NCBI Taxonomy" id="210143"/>
    <lineage>
        <taxon>Eukaryota</taxon>
        <taxon>Viridiplantae</taxon>
        <taxon>Streptophyta</taxon>
        <taxon>Embryophyta</taxon>
        <taxon>Tracheophyta</taxon>
        <taxon>Spermatophyta</taxon>
        <taxon>Magnoliopsida</taxon>
        <taxon>eudicotyledons</taxon>
        <taxon>Gunneridae</taxon>
        <taxon>Pentapetalae</taxon>
        <taxon>rosids</taxon>
        <taxon>malvids</taxon>
        <taxon>Malvales</taxon>
        <taxon>Malvaceae</taxon>
        <taxon>Grewioideae</taxon>
        <taxon>Apeibeae</taxon>
        <taxon>Corchorus</taxon>
    </lineage>
</organism>
<proteinExistence type="predicted"/>
<evidence type="ECO:0000313" key="2">
    <source>
        <dbReference type="EMBL" id="OMO50159.1"/>
    </source>
</evidence>
<feature type="compositionally biased region" description="Polar residues" evidence="1">
    <location>
        <begin position="29"/>
        <end position="44"/>
    </location>
</feature>
<comment type="caution">
    <text evidence="2">The sequence shown here is derived from an EMBL/GenBank/DDBJ whole genome shotgun (WGS) entry which is preliminary data.</text>
</comment>
<dbReference type="Proteomes" id="UP000188268">
    <property type="component" value="Unassembled WGS sequence"/>
</dbReference>
<gene>
    <name evidence="2" type="ORF">CCACVL1_30597</name>
</gene>
<name>A0A1R3FWE4_COCAP</name>
<feature type="region of interest" description="Disordered" evidence="1">
    <location>
        <begin position="1"/>
        <end position="53"/>
    </location>
</feature>
<accession>A0A1R3FWE4</accession>
<dbReference type="GO" id="GO:0016874">
    <property type="term" value="F:ligase activity"/>
    <property type="evidence" value="ECO:0007669"/>
    <property type="project" value="UniProtKB-KW"/>
</dbReference>
<feature type="compositionally biased region" description="Basic and acidic residues" evidence="1">
    <location>
        <begin position="1"/>
        <end position="12"/>
    </location>
</feature>
<sequence>MRHFDKQIAGKERHSRKVNKKSSGEDHCYSSSKVESSVPVNQGLDSSSGGDGDHFWRIRGLTIGEWSSGAADLGGPMMNPIGSGGA</sequence>
<feature type="region of interest" description="Disordered" evidence="1">
    <location>
        <begin position="67"/>
        <end position="86"/>
    </location>
</feature>
<dbReference type="EMBL" id="AWWV01016268">
    <property type="protein sequence ID" value="OMO50159.1"/>
    <property type="molecule type" value="Genomic_DNA"/>
</dbReference>
<dbReference type="AlphaFoldDB" id="A0A1R3FWE4"/>
<evidence type="ECO:0000313" key="3">
    <source>
        <dbReference type="Proteomes" id="UP000188268"/>
    </source>
</evidence>
<keyword evidence="2" id="KW-0436">Ligase</keyword>
<dbReference type="Gramene" id="OMO50159">
    <property type="protein sequence ID" value="OMO50159"/>
    <property type="gene ID" value="CCACVL1_30597"/>
</dbReference>
<reference evidence="2 3" key="1">
    <citation type="submission" date="2013-09" db="EMBL/GenBank/DDBJ databases">
        <title>Corchorus capsularis genome sequencing.</title>
        <authorList>
            <person name="Alam M."/>
            <person name="Haque M.S."/>
            <person name="Islam M.S."/>
            <person name="Emdad E.M."/>
            <person name="Islam M.M."/>
            <person name="Ahmed B."/>
            <person name="Halim A."/>
            <person name="Hossen Q.M.M."/>
            <person name="Hossain M.Z."/>
            <person name="Ahmed R."/>
            <person name="Khan M.M."/>
            <person name="Islam R."/>
            <person name="Rashid M.M."/>
            <person name="Khan S.A."/>
            <person name="Rahman M.S."/>
            <person name="Alam M."/>
        </authorList>
    </citation>
    <scope>NUCLEOTIDE SEQUENCE [LARGE SCALE GENOMIC DNA]</scope>
    <source>
        <strain evidence="3">cv. CVL-1</strain>
        <tissue evidence="2">Whole seedling</tissue>
    </source>
</reference>
<protein>
    <submittedName>
        <fullName evidence="2">E3 ubiquitin/ISG15 ligase TRIM25-like protein</fullName>
    </submittedName>
</protein>
<keyword evidence="3" id="KW-1185">Reference proteome</keyword>